<evidence type="ECO:0000313" key="3">
    <source>
        <dbReference type="Proteomes" id="UP000019276"/>
    </source>
</evidence>
<protein>
    <submittedName>
        <fullName evidence="2">Lipoprotein</fullName>
    </submittedName>
</protein>
<reference evidence="2 3" key="1">
    <citation type="journal article" date="2014" name="Genome Announc.">
        <title>Draft Genome Sequence of the Agar-Degrading Bacterium Catenovulum sp. Strain DS-2, Isolated from Intestines of Haliotis diversicolor.</title>
        <authorList>
            <person name="Shan D."/>
            <person name="Li X."/>
            <person name="Gu Z."/>
            <person name="Wei G."/>
            <person name="Gao Z."/>
            <person name="Shao Z."/>
        </authorList>
    </citation>
    <scope>NUCLEOTIDE SEQUENCE [LARGE SCALE GENOMIC DNA]</scope>
    <source>
        <strain evidence="2 3">DS-2</strain>
    </source>
</reference>
<evidence type="ECO:0000256" key="1">
    <source>
        <dbReference type="ARBA" id="ARBA00007613"/>
    </source>
</evidence>
<dbReference type="EMBL" id="ARZY01000005">
    <property type="protein sequence ID" value="EWH11430.1"/>
    <property type="molecule type" value="Genomic_DNA"/>
</dbReference>
<dbReference type="SUPFAM" id="SSF56954">
    <property type="entry name" value="Outer membrane efflux proteins (OEP)"/>
    <property type="match status" value="1"/>
</dbReference>
<dbReference type="InterPro" id="IPR003423">
    <property type="entry name" value="OMP_efflux"/>
</dbReference>
<dbReference type="Gene3D" id="1.20.1600.10">
    <property type="entry name" value="Outer membrane efflux proteins (OEP)"/>
    <property type="match status" value="1"/>
</dbReference>
<dbReference type="PANTHER" id="PTHR30203:SF25">
    <property type="entry name" value="OUTER MEMBRANE PROTEIN-RELATED"/>
    <property type="match status" value="1"/>
</dbReference>
<sequence>MNNLYTKPKAVWTAVATSLLLAACSSTTDYQQQAATETAKHSYFSDNTNTQNYSHPLLQQTGASDLTMKTKQWWLNYKSEQLNALVINAQQNNLNLQSAAKRYAAAQQRLGANKAQYLPQGGLNAEATRASVANQITEEASFGLGLTWQLDLFGRISSLVDAAQAATASAYETQIAINTQVTAGVVRSFIEWQGLTLKQQIVQAQIDALNESVDVLQARVDEGFASHLDLDRTYAQLNQQLAILPQLQTQRFNLQASIAVLTATTPEQINLSFEPSLFSDNLAAPLQIKDSKQALLLRPEIGQAYYQLMQQTALSDSAKAALWPDISIGGFAGLLNPSNISLSADDDAWSVTPSINWSILSWPALQQQAEAQQTLTKAAYDNYQHSIIEVVAESQVALNNLSQSHKLTDYAGTRLSYADKALTQAQAMYEEGQVPYLDLLSARQDALLAKQAAVDAKINLMLAKVSTYKAFSGVWSR</sequence>
<name>W7R1C8_9ALTE</name>
<proteinExistence type="inferred from homology"/>
<dbReference type="PANTHER" id="PTHR30203">
    <property type="entry name" value="OUTER MEMBRANE CATION EFFLUX PROTEIN"/>
    <property type="match status" value="1"/>
</dbReference>
<dbReference type="AlphaFoldDB" id="W7R1C8"/>
<organism evidence="2 3">
    <name type="scientific">Catenovulum agarivorans DS-2</name>
    <dbReference type="NCBI Taxonomy" id="1328313"/>
    <lineage>
        <taxon>Bacteria</taxon>
        <taxon>Pseudomonadati</taxon>
        <taxon>Pseudomonadota</taxon>
        <taxon>Gammaproteobacteria</taxon>
        <taxon>Alteromonadales</taxon>
        <taxon>Alteromonadaceae</taxon>
        <taxon>Catenovulum</taxon>
    </lineage>
</organism>
<dbReference type="Gene3D" id="2.20.200.10">
    <property type="entry name" value="Outer membrane efflux proteins (OEP)"/>
    <property type="match status" value="1"/>
</dbReference>
<dbReference type="STRING" id="1328313.DS2_04625"/>
<dbReference type="Pfam" id="PF02321">
    <property type="entry name" value="OEP"/>
    <property type="match status" value="2"/>
</dbReference>
<keyword evidence="2" id="KW-0449">Lipoprotein</keyword>
<accession>W7R1C8</accession>
<comment type="caution">
    <text evidence="2">The sequence shown here is derived from an EMBL/GenBank/DDBJ whole genome shotgun (WGS) entry which is preliminary data.</text>
</comment>
<evidence type="ECO:0000313" key="2">
    <source>
        <dbReference type="EMBL" id="EWH11430.1"/>
    </source>
</evidence>
<dbReference type="GO" id="GO:0015562">
    <property type="term" value="F:efflux transmembrane transporter activity"/>
    <property type="evidence" value="ECO:0007669"/>
    <property type="project" value="InterPro"/>
</dbReference>
<dbReference type="OrthoDB" id="9770517at2"/>
<dbReference type="RefSeq" id="WP_051479621.1">
    <property type="nucleotide sequence ID" value="NZ_ARZY01000005.1"/>
</dbReference>
<dbReference type="InterPro" id="IPR010131">
    <property type="entry name" value="MdtP/NodT-like"/>
</dbReference>
<dbReference type="eggNOG" id="COG1538">
    <property type="taxonomic scope" value="Bacteria"/>
</dbReference>
<dbReference type="Proteomes" id="UP000019276">
    <property type="component" value="Unassembled WGS sequence"/>
</dbReference>
<keyword evidence="3" id="KW-1185">Reference proteome</keyword>
<gene>
    <name evidence="2" type="ORF">DS2_04625</name>
</gene>
<dbReference type="PROSITE" id="PS51257">
    <property type="entry name" value="PROKAR_LIPOPROTEIN"/>
    <property type="match status" value="1"/>
</dbReference>
<comment type="similarity">
    <text evidence="1">Belongs to the outer membrane factor (OMF) (TC 1.B.17) family.</text>
</comment>